<name>A0ABW5NCW0_9FLAO</name>
<reference evidence="4" key="1">
    <citation type="journal article" date="2019" name="Int. J. Syst. Evol. Microbiol.">
        <title>The Global Catalogue of Microorganisms (GCM) 10K type strain sequencing project: providing services to taxonomists for standard genome sequencing and annotation.</title>
        <authorList>
            <consortium name="The Broad Institute Genomics Platform"/>
            <consortium name="The Broad Institute Genome Sequencing Center for Infectious Disease"/>
            <person name="Wu L."/>
            <person name="Ma J."/>
        </authorList>
    </citation>
    <scope>NUCLEOTIDE SEQUENCE [LARGE SCALE GENOMIC DNA]</scope>
    <source>
        <strain evidence="4">KCTC 42423</strain>
    </source>
</reference>
<dbReference type="RefSeq" id="WP_378254970.1">
    <property type="nucleotide sequence ID" value="NZ_JBHSJV010000001.1"/>
</dbReference>
<sequence length="320" mass="36844">MNLHHFFIFFLLLIPFTLLSQTRLYNISEVKITKPYEQISPLGKYRYDSLSYEIARKQTNYIFEKFNYTSDDTEVQGFSCIPKTTSGTKIPVIIYNRGGTGNIGRITEEDFPDFYALAKNGFAVYASNYRYVGASGANDQIGGDDIQDVIKLFQSIKNIDFIDVDNIFMVGVSRGGLMTYKSLTHINVNAAAVIGGIADFENLTNKRPIFLTGWTDLSQDLNYKGLENILPDFIQKKEQHIHDRSAVKWTDKINTPLYILHSRQDGKVPIDGTIELVKKLNTLKKEFQVKIYNQKSHSLPYSKFDSFEEIIHWFKKYIKY</sequence>
<protein>
    <submittedName>
        <fullName evidence="3">Alpha/beta hydrolase family protein</fullName>
        <ecNumber evidence="3">3.4.-.-</ecNumber>
    </submittedName>
</protein>
<dbReference type="GO" id="GO:0016787">
    <property type="term" value="F:hydrolase activity"/>
    <property type="evidence" value="ECO:0007669"/>
    <property type="project" value="UniProtKB-KW"/>
</dbReference>
<accession>A0ABW5NCW0</accession>
<evidence type="ECO:0000259" key="2">
    <source>
        <dbReference type="Pfam" id="PF00326"/>
    </source>
</evidence>
<dbReference type="SUPFAM" id="SSF53474">
    <property type="entry name" value="alpha/beta-Hydrolases"/>
    <property type="match status" value="1"/>
</dbReference>
<keyword evidence="1 3" id="KW-0378">Hydrolase</keyword>
<keyword evidence="4" id="KW-1185">Reference proteome</keyword>
<dbReference type="Pfam" id="PF00326">
    <property type="entry name" value="Peptidase_S9"/>
    <property type="match status" value="1"/>
</dbReference>
<organism evidence="3 4">
    <name type="scientific">Aquimarina hainanensis</name>
    <dbReference type="NCBI Taxonomy" id="1578017"/>
    <lineage>
        <taxon>Bacteria</taxon>
        <taxon>Pseudomonadati</taxon>
        <taxon>Bacteroidota</taxon>
        <taxon>Flavobacteriia</taxon>
        <taxon>Flavobacteriales</taxon>
        <taxon>Flavobacteriaceae</taxon>
        <taxon>Aquimarina</taxon>
    </lineage>
</organism>
<dbReference type="Proteomes" id="UP001597459">
    <property type="component" value="Unassembled WGS sequence"/>
</dbReference>
<evidence type="ECO:0000313" key="4">
    <source>
        <dbReference type="Proteomes" id="UP001597459"/>
    </source>
</evidence>
<dbReference type="PANTHER" id="PTHR42776">
    <property type="entry name" value="SERINE PEPTIDASE S9 FAMILY MEMBER"/>
    <property type="match status" value="1"/>
</dbReference>
<feature type="domain" description="Peptidase S9 prolyl oligopeptidase catalytic" evidence="2">
    <location>
        <begin position="114"/>
        <end position="319"/>
    </location>
</feature>
<proteinExistence type="predicted"/>
<dbReference type="PANTHER" id="PTHR42776:SF27">
    <property type="entry name" value="DIPEPTIDYL PEPTIDASE FAMILY MEMBER 6"/>
    <property type="match status" value="1"/>
</dbReference>
<comment type="caution">
    <text evidence="3">The sequence shown here is derived from an EMBL/GenBank/DDBJ whole genome shotgun (WGS) entry which is preliminary data.</text>
</comment>
<evidence type="ECO:0000313" key="3">
    <source>
        <dbReference type="EMBL" id="MFD2592834.1"/>
    </source>
</evidence>
<dbReference type="InterPro" id="IPR001375">
    <property type="entry name" value="Peptidase_S9_cat"/>
</dbReference>
<dbReference type="EMBL" id="JBHULX010000039">
    <property type="protein sequence ID" value="MFD2592834.1"/>
    <property type="molecule type" value="Genomic_DNA"/>
</dbReference>
<dbReference type="Gene3D" id="3.40.50.1820">
    <property type="entry name" value="alpha/beta hydrolase"/>
    <property type="match status" value="1"/>
</dbReference>
<dbReference type="InterPro" id="IPR029058">
    <property type="entry name" value="AB_hydrolase_fold"/>
</dbReference>
<evidence type="ECO:0000256" key="1">
    <source>
        <dbReference type="ARBA" id="ARBA00022801"/>
    </source>
</evidence>
<gene>
    <name evidence="3" type="ORF">ACFSTE_18495</name>
</gene>
<dbReference type="EC" id="3.4.-.-" evidence="3"/>